<dbReference type="InterPro" id="IPR012902">
    <property type="entry name" value="N_methyl_site"/>
</dbReference>
<comment type="caution">
    <text evidence="3">The sequence shown here is derived from an EMBL/GenBank/DDBJ whole genome shotgun (WGS) entry which is preliminary data.</text>
</comment>
<dbReference type="NCBIfam" id="TIGR02523">
    <property type="entry name" value="type_IV_pilV"/>
    <property type="match status" value="1"/>
</dbReference>
<dbReference type="PROSITE" id="PS00409">
    <property type="entry name" value="PROKAR_NTER_METHYL"/>
    <property type="match status" value="1"/>
</dbReference>
<evidence type="ECO:0000313" key="4">
    <source>
        <dbReference type="Proteomes" id="UP000295341"/>
    </source>
</evidence>
<dbReference type="Gene3D" id="3.30.700.10">
    <property type="entry name" value="Glycoprotein, Type 4 Pilin"/>
    <property type="match status" value="1"/>
</dbReference>
<dbReference type="NCBIfam" id="TIGR02532">
    <property type="entry name" value="IV_pilin_GFxxxE"/>
    <property type="match status" value="1"/>
</dbReference>
<keyword evidence="1" id="KW-0812">Transmembrane</keyword>
<keyword evidence="1" id="KW-1133">Transmembrane helix</keyword>
<keyword evidence="1" id="KW-0472">Membrane</keyword>
<dbReference type="AlphaFoldDB" id="A0A4S3K116"/>
<keyword evidence="4" id="KW-1185">Reference proteome</keyword>
<dbReference type="RefSeq" id="WP_162850953.1">
    <property type="nucleotide sequence ID" value="NZ_MWIN01000023.1"/>
</dbReference>
<dbReference type="Pfam" id="PF22150">
    <property type="entry name" value="Tt1218-like"/>
    <property type="match status" value="1"/>
</dbReference>
<proteinExistence type="predicted"/>
<reference evidence="3 4" key="1">
    <citation type="submission" date="2019-03" db="EMBL/GenBank/DDBJ databases">
        <title>Genomic Encyclopedia of Type Strains, Phase IV (KMG-IV): sequencing the most valuable type-strain genomes for metagenomic binning, comparative biology and taxonomic classification.</title>
        <authorList>
            <person name="Goeker M."/>
        </authorList>
    </citation>
    <scope>NUCLEOTIDE SEQUENCE [LARGE SCALE GENOMIC DNA]</scope>
    <source>
        <strain evidence="3 4">DSM 26377</strain>
    </source>
</reference>
<feature type="domain" description="Type IV pilin Tt1218-like" evidence="2">
    <location>
        <begin position="35"/>
        <end position="116"/>
    </location>
</feature>
<sequence>MKTFVAQSVEGRGFSLIEVLIAVAVLAIGLLAVAALQIQGVRQNFDSYARSQAVMLANDYIERMYANRPGVLNNDYTGFDSAAVVCGTAPTTICGTQSDVPTPALCDTAALAQYDQYIVACGYAAASAPGGRVGGVQNLLLNGRMRVDCLDATTPGAAVPPPCPAGARYRVVMTWSEQIKNASNRSSVVNPDDNPNDVITQDLALTIQP</sequence>
<protein>
    <submittedName>
        <fullName evidence="3">Type IV pilus modification protein PilV</fullName>
    </submittedName>
</protein>
<evidence type="ECO:0000256" key="1">
    <source>
        <dbReference type="SAM" id="Phobius"/>
    </source>
</evidence>
<gene>
    <name evidence="3" type="ORF">DFR24_0145</name>
</gene>
<dbReference type="InterPro" id="IPR054402">
    <property type="entry name" value="Tt1218-like_dom"/>
</dbReference>
<dbReference type="InterPro" id="IPR013362">
    <property type="entry name" value="Pilus_4_PilV"/>
</dbReference>
<dbReference type="Proteomes" id="UP000295341">
    <property type="component" value="Unassembled WGS sequence"/>
</dbReference>
<evidence type="ECO:0000313" key="3">
    <source>
        <dbReference type="EMBL" id="TDU30791.1"/>
    </source>
</evidence>
<name>A0A4S3K116_9GAMM</name>
<feature type="transmembrane region" description="Helical" evidence="1">
    <location>
        <begin position="14"/>
        <end position="36"/>
    </location>
</feature>
<evidence type="ECO:0000259" key="2">
    <source>
        <dbReference type="Pfam" id="PF22150"/>
    </source>
</evidence>
<accession>A0A4S3K116</accession>
<dbReference type="Pfam" id="PF07963">
    <property type="entry name" value="N_methyl"/>
    <property type="match status" value="1"/>
</dbReference>
<organism evidence="3 4">
    <name type="scientific">Panacagrimonas perspica</name>
    <dbReference type="NCBI Taxonomy" id="381431"/>
    <lineage>
        <taxon>Bacteria</taxon>
        <taxon>Pseudomonadati</taxon>
        <taxon>Pseudomonadota</taxon>
        <taxon>Gammaproteobacteria</taxon>
        <taxon>Nevskiales</taxon>
        <taxon>Nevskiaceae</taxon>
        <taxon>Panacagrimonas</taxon>
    </lineage>
</organism>
<dbReference type="EMBL" id="SOBT01000008">
    <property type="protein sequence ID" value="TDU30791.1"/>
    <property type="molecule type" value="Genomic_DNA"/>
</dbReference>